<protein>
    <submittedName>
        <fullName evidence="1">Uncharacterized protein</fullName>
    </submittedName>
</protein>
<evidence type="ECO:0000313" key="1">
    <source>
        <dbReference type="EMBL" id="ASV84260.1"/>
    </source>
</evidence>
<proteinExistence type="predicted"/>
<dbReference type="EMBL" id="CP022603">
    <property type="protein sequence ID" value="ASV84260.1"/>
    <property type="molecule type" value="Genomic_DNA"/>
</dbReference>
<dbReference type="KEGG" id="och:CES85_5052"/>
<dbReference type="AlphaFoldDB" id="A0A248UCK1"/>
<organism evidence="1 2">
    <name type="scientific">Ochrobactrum quorumnocens</name>
    <dbReference type="NCBI Taxonomy" id="271865"/>
    <lineage>
        <taxon>Bacteria</taxon>
        <taxon>Pseudomonadati</taxon>
        <taxon>Pseudomonadota</taxon>
        <taxon>Alphaproteobacteria</taxon>
        <taxon>Hyphomicrobiales</taxon>
        <taxon>Brucellaceae</taxon>
        <taxon>Brucella/Ochrobactrum group</taxon>
        <taxon>Ochrobactrum</taxon>
    </lineage>
</organism>
<reference evidence="1 2" key="1">
    <citation type="submission" date="2017-07" db="EMBL/GenBank/DDBJ databases">
        <title>Phylogenetic study on the rhizospheric bacterium Ochrobactrum sp. A44.</title>
        <authorList>
            <person name="Krzyzanowska D.M."/>
            <person name="Ossowicki A."/>
            <person name="Rajewska M."/>
            <person name="Maciag T."/>
            <person name="Kaczynski Z."/>
            <person name="Czerwicka M."/>
            <person name="Jafra S."/>
        </authorList>
    </citation>
    <scope>NUCLEOTIDE SEQUENCE [LARGE SCALE GENOMIC DNA]</scope>
    <source>
        <strain evidence="1 2">A44</strain>
    </source>
</reference>
<gene>
    <name evidence="1" type="ORF">CES85_5052</name>
</gene>
<sequence length="65" mass="7137">MEAAAMLNTMTMTMTMTMIVAWRFLQHSFVGPNHRIDRGIAIGVNTDLPAALMRRRIAAVSCSGV</sequence>
<dbReference type="Proteomes" id="UP000215256">
    <property type="component" value="Chromosome 2"/>
</dbReference>
<name>A0A248UCK1_9HYPH</name>
<accession>A0A248UCK1</accession>
<evidence type="ECO:0000313" key="2">
    <source>
        <dbReference type="Proteomes" id="UP000215256"/>
    </source>
</evidence>